<reference evidence="2 3" key="1">
    <citation type="submission" date="2021-04" db="EMBL/GenBank/DDBJ databases">
        <authorList>
            <person name="Tang X."/>
            <person name="Zhou X."/>
            <person name="Chen X."/>
            <person name="Cernava T."/>
            <person name="Zhang C."/>
        </authorList>
    </citation>
    <scope>NUCLEOTIDE SEQUENCE [LARGE SCALE GENOMIC DNA]</scope>
    <source>
        <strain evidence="2 3">BH-SS-21</strain>
    </source>
</reference>
<proteinExistence type="predicted"/>
<evidence type="ECO:0000259" key="1">
    <source>
        <dbReference type="Pfam" id="PF13643"/>
    </source>
</evidence>
<feature type="domain" description="DUF4145" evidence="1">
    <location>
        <begin position="76"/>
        <end position="162"/>
    </location>
</feature>
<organism evidence="2 3">
    <name type="scientific">Streptomyces liliiviolaceus</name>
    <dbReference type="NCBI Taxonomy" id="2823109"/>
    <lineage>
        <taxon>Bacteria</taxon>
        <taxon>Bacillati</taxon>
        <taxon>Actinomycetota</taxon>
        <taxon>Actinomycetes</taxon>
        <taxon>Kitasatosporales</taxon>
        <taxon>Streptomycetaceae</taxon>
        <taxon>Streptomyces</taxon>
    </lineage>
</organism>
<dbReference type="Proteomes" id="UP000677413">
    <property type="component" value="Unassembled WGS sequence"/>
</dbReference>
<dbReference type="AlphaFoldDB" id="A0A940XJK6"/>
<name>A0A940XJK6_9ACTN</name>
<accession>A0A940XJK6</accession>
<comment type="caution">
    <text evidence="2">The sequence shown here is derived from an EMBL/GenBank/DDBJ whole genome shotgun (WGS) entry which is preliminary data.</text>
</comment>
<protein>
    <submittedName>
        <fullName evidence="2">DUF4145 domain-containing protein</fullName>
    </submittedName>
</protein>
<dbReference type="InterPro" id="IPR025285">
    <property type="entry name" value="DUF4145"/>
</dbReference>
<dbReference type="Pfam" id="PF13643">
    <property type="entry name" value="DUF4145"/>
    <property type="match status" value="1"/>
</dbReference>
<dbReference type="EMBL" id="JAGPYQ010000001">
    <property type="protein sequence ID" value="MBQ0847219.1"/>
    <property type="molecule type" value="Genomic_DNA"/>
</dbReference>
<evidence type="ECO:0000313" key="3">
    <source>
        <dbReference type="Proteomes" id="UP000677413"/>
    </source>
</evidence>
<evidence type="ECO:0000313" key="2">
    <source>
        <dbReference type="EMBL" id="MBQ0847219.1"/>
    </source>
</evidence>
<dbReference type="RefSeq" id="WP_210880947.1">
    <property type="nucleotide sequence ID" value="NZ_JAGPYQ010000001.1"/>
</dbReference>
<sequence>MATVRGRYDVDFNKSPKDEINASYLLVSCERCGSAQLLGVDIFDAEDDLLQVVWPKSSTGDLNAAIPGPLIREMRQAHSCFKTKAYTAAAVMVRRTLEGLCAEQGTTPKKPLFNGLKELRDSGKIEGRLFDWAQALRVIGNQGAHFSTTAVTREDAADALALAEALLDYVYVFTARYAEFEQRRASKSANTSPNADT</sequence>
<gene>
    <name evidence="2" type="ORF">J8N05_03145</name>
</gene>
<keyword evidence="3" id="KW-1185">Reference proteome</keyword>